<dbReference type="OrthoDB" id="9794512at2"/>
<feature type="transmembrane region" description="Helical" evidence="6">
    <location>
        <begin position="165"/>
        <end position="187"/>
    </location>
</feature>
<protein>
    <submittedName>
        <fullName evidence="7">ABC transporter permease</fullName>
    </submittedName>
</protein>
<dbReference type="GO" id="GO:0005886">
    <property type="term" value="C:plasma membrane"/>
    <property type="evidence" value="ECO:0007669"/>
    <property type="project" value="UniProtKB-SubCell"/>
</dbReference>
<keyword evidence="8" id="KW-1185">Reference proteome</keyword>
<evidence type="ECO:0000256" key="3">
    <source>
        <dbReference type="ARBA" id="ARBA00022692"/>
    </source>
</evidence>
<evidence type="ECO:0000313" key="8">
    <source>
        <dbReference type="Proteomes" id="UP000233491"/>
    </source>
</evidence>
<reference evidence="7 8" key="1">
    <citation type="submission" date="2017-12" db="EMBL/GenBank/DDBJ databases">
        <title>Anaerobic carbon monoxide metabolism by Pleomorphomonas carboxyditropha sp. nov., a new mesophilic hydrogenogenic carboxidotroph.</title>
        <authorList>
            <person name="Esquivel-Elizondo S."/>
            <person name="Krajmalnik-Brown R."/>
        </authorList>
    </citation>
    <scope>NUCLEOTIDE SEQUENCE [LARGE SCALE GENOMIC DNA]</scope>
    <source>
        <strain evidence="7 8">R5-392</strain>
    </source>
</reference>
<dbReference type="AlphaFoldDB" id="A0A1I4TWZ5"/>
<evidence type="ECO:0000256" key="6">
    <source>
        <dbReference type="SAM" id="Phobius"/>
    </source>
</evidence>
<proteinExistence type="predicted"/>
<evidence type="ECO:0000256" key="2">
    <source>
        <dbReference type="ARBA" id="ARBA00022475"/>
    </source>
</evidence>
<accession>A0A1I4TWZ5</accession>
<feature type="transmembrane region" description="Helical" evidence="6">
    <location>
        <begin position="218"/>
        <end position="237"/>
    </location>
</feature>
<feature type="transmembrane region" description="Helical" evidence="6">
    <location>
        <begin position="99"/>
        <end position="123"/>
    </location>
</feature>
<sequence>MKTSFRTIALVFGREFRAYFATPLAAVFLLVFLALSAGLAFFAGGFFERGQADLGPFFAWHPWLFLILMPAIGMRLWADERRSGVIELLMTLPVRAHEVVIGKFLAGWAFTAVALVLTMSFWLVTLYLGSPDNGIVVASYIGSFLMAGAFLAISACISAMTKNQVIAFILAAIVSFLLVMSGTNLVLAALRGWAPAFVVDLVQSLSFITNFDRLTRGVLEVPAVILFLSTIVLALWINVQVVDAKKAA</sequence>
<evidence type="ECO:0000256" key="1">
    <source>
        <dbReference type="ARBA" id="ARBA00004651"/>
    </source>
</evidence>
<feature type="transmembrane region" description="Helical" evidence="6">
    <location>
        <begin position="20"/>
        <end position="47"/>
    </location>
</feature>
<dbReference type="Proteomes" id="UP000233491">
    <property type="component" value="Unassembled WGS sequence"/>
</dbReference>
<evidence type="ECO:0000256" key="4">
    <source>
        <dbReference type="ARBA" id="ARBA00022989"/>
    </source>
</evidence>
<comment type="subcellular location">
    <subcellularLocation>
        <location evidence="1">Cell membrane</location>
        <topology evidence="1">Multi-pass membrane protein</topology>
    </subcellularLocation>
</comment>
<keyword evidence="4 6" id="KW-1133">Transmembrane helix</keyword>
<comment type="caution">
    <text evidence="7">The sequence shown here is derived from an EMBL/GenBank/DDBJ whole genome shotgun (WGS) entry which is preliminary data.</text>
</comment>
<dbReference type="PANTHER" id="PTHR30294">
    <property type="entry name" value="MEMBRANE COMPONENT OF ABC TRANSPORTER YHHJ-RELATED"/>
    <property type="match status" value="1"/>
</dbReference>
<gene>
    <name evidence="7" type="ORF">CXZ10_18625</name>
</gene>
<name>A0A1I4TWZ5_9HYPH</name>
<dbReference type="RefSeq" id="WP_101290865.1">
    <property type="nucleotide sequence ID" value="NZ_FOUQ01000006.1"/>
</dbReference>
<keyword evidence="2" id="KW-1003">Cell membrane</keyword>
<dbReference type="GO" id="GO:0140359">
    <property type="term" value="F:ABC-type transporter activity"/>
    <property type="evidence" value="ECO:0007669"/>
    <property type="project" value="InterPro"/>
</dbReference>
<evidence type="ECO:0000313" key="7">
    <source>
        <dbReference type="EMBL" id="PKR87742.1"/>
    </source>
</evidence>
<keyword evidence="3 6" id="KW-0812">Transmembrane</keyword>
<evidence type="ECO:0000256" key="5">
    <source>
        <dbReference type="ARBA" id="ARBA00023136"/>
    </source>
</evidence>
<dbReference type="InterPro" id="IPR051449">
    <property type="entry name" value="ABC-2_transporter_component"/>
</dbReference>
<keyword evidence="5 6" id="KW-0472">Membrane</keyword>
<dbReference type="PANTHER" id="PTHR30294:SF29">
    <property type="entry name" value="MULTIDRUG ABC TRANSPORTER PERMEASE YBHS-RELATED"/>
    <property type="match status" value="1"/>
</dbReference>
<dbReference type="EMBL" id="PJNW01000016">
    <property type="protein sequence ID" value="PKR87742.1"/>
    <property type="molecule type" value="Genomic_DNA"/>
</dbReference>
<organism evidence="7 8">
    <name type="scientific">Pleomorphomonas diazotrophica</name>
    <dbReference type="NCBI Taxonomy" id="1166257"/>
    <lineage>
        <taxon>Bacteria</taxon>
        <taxon>Pseudomonadati</taxon>
        <taxon>Pseudomonadota</taxon>
        <taxon>Alphaproteobacteria</taxon>
        <taxon>Hyphomicrobiales</taxon>
        <taxon>Pleomorphomonadaceae</taxon>
        <taxon>Pleomorphomonas</taxon>
    </lineage>
</organism>
<dbReference type="Pfam" id="PF12679">
    <property type="entry name" value="ABC2_membrane_2"/>
    <property type="match status" value="1"/>
</dbReference>
<feature type="transmembrane region" description="Helical" evidence="6">
    <location>
        <begin position="59"/>
        <end position="78"/>
    </location>
</feature>
<feature type="transmembrane region" description="Helical" evidence="6">
    <location>
        <begin position="135"/>
        <end position="153"/>
    </location>
</feature>